<evidence type="ECO:0000256" key="9">
    <source>
        <dbReference type="ARBA" id="ARBA00023274"/>
    </source>
</evidence>
<evidence type="ECO:0000259" key="12">
    <source>
        <dbReference type="Pfam" id="PF11817"/>
    </source>
</evidence>
<evidence type="ECO:0000256" key="8">
    <source>
        <dbReference type="ARBA" id="ARBA00022980"/>
    </source>
</evidence>
<gene>
    <name evidence="13" type="ORF">EVEC_LOCUS6089</name>
</gene>
<evidence type="ECO:0000313" key="13">
    <source>
        <dbReference type="EMBL" id="VDD91338.1"/>
    </source>
</evidence>
<organism evidence="15">
    <name type="scientific">Enterobius vermicularis</name>
    <name type="common">Human pinworm</name>
    <dbReference type="NCBI Taxonomy" id="51028"/>
    <lineage>
        <taxon>Eukaryota</taxon>
        <taxon>Metazoa</taxon>
        <taxon>Ecdysozoa</taxon>
        <taxon>Nematoda</taxon>
        <taxon>Chromadorea</taxon>
        <taxon>Rhabditida</taxon>
        <taxon>Spirurina</taxon>
        <taxon>Oxyuridomorpha</taxon>
        <taxon>Oxyuroidea</taxon>
        <taxon>Oxyuridae</taxon>
        <taxon>Enterobius</taxon>
    </lineage>
</organism>
<dbReference type="FunFam" id="4.10.830.10:FF:000002">
    <property type="entry name" value="40S ribosomal protein S29"/>
    <property type="match status" value="1"/>
</dbReference>
<evidence type="ECO:0000256" key="1">
    <source>
        <dbReference type="ARBA" id="ARBA00001947"/>
    </source>
</evidence>
<comment type="subunit">
    <text evidence="5">Component of the 40S small ribosomal subunit.</text>
</comment>
<dbReference type="WBParaSite" id="EVEC_0000651501-mRNA-1">
    <property type="protein sequence ID" value="EVEC_0000651501-mRNA-1"/>
    <property type="gene ID" value="EVEC_0000651501"/>
</dbReference>
<dbReference type="InterPro" id="IPR039744">
    <property type="entry name" value="RIbosomal_uS14_euk_arc"/>
</dbReference>
<dbReference type="Proteomes" id="UP000274131">
    <property type="component" value="Unassembled WGS sequence"/>
</dbReference>
<dbReference type="PROSITE" id="PS00527">
    <property type="entry name" value="RIBOSOMAL_S14"/>
    <property type="match status" value="1"/>
</dbReference>
<accession>A0A0N4V849</accession>
<dbReference type="InterPro" id="IPR043140">
    <property type="entry name" value="Ribosomal_uS14_sf"/>
</dbReference>
<dbReference type="PANTHER" id="PTHR14374">
    <property type="entry name" value="FOIE GRAS"/>
    <property type="match status" value="1"/>
</dbReference>
<keyword evidence="6" id="KW-0479">Metal-binding</keyword>
<dbReference type="GO" id="GO:0008270">
    <property type="term" value="F:zinc ion binding"/>
    <property type="evidence" value="ECO:0007669"/>
    <property type="project" value="InterPro"/>
</dbReference>
<evidence type="ECO:0000313" key="15">
    <source>
        <dbReference type="WBParaSite" id="EVEC_0000651501-mRNA-1"/>
    </source>
</evidence>
<comment type="subcellular location">
    <subcellularLocation>
        <location evidence="3">Cytoplasm</location>
        <location evidence="3">Cytosol</location>
    </subcellularLocation>
    <subcellularLocation>
        <location evidence="2">Rough endoplasmic reticulum</location>
    </subcellularLocation>
</comment>
<dbReference type="GO" id="GO:0015935">
    <property type="term" value="C:small ribosomal subunit"/>
    <property type="evidence" value="ECO:0007669"/>
    <property type="project" value="InterPro"/>
</dbReference>
<dbReference type="GO" id="GO:0003735">
    <property type="term" value="F:structural constituent of ribosome"/>
    <property type="evidence" value="ECO:0007669"/>
    <property type="project" value="InterPro"/>
</dbReference>
<dbReference type="AlphaFoldDB" id="A0A0N4V849"/>
<evidence type="ECO:0000256" key="11">
    <source>
        <dbReference type="ARBA" id="ARBA00035455"/>
    </source>
</evidence>
<dbReference type="InterPro" id="IPR018271">
    <property type="entry name" value="Ribosomal_uS14_CS"/>
</dbReference>
<reference evidence="13 14" key="2">
    <citation type="submission" date="2018-10" db="EMBL/GenBank/DDBJ databases">
        <authorList>
            <consortium name="Pathogen Informatics"/>
        </authorList>
    </citation>
    <scope>NUCLEOTIDE SEQUENCE [LARGE SCALE GENOMIC DNA]</scope>
</reference>
<comment type="similarity">
    <text evidence="4">Belongs to the universal ribosomal protein uS14 family.</text>
</comment>
<dbReference type="Pfam" id="PF11817">
    <property type="entry name" value="Foie-gras_1"/>
    <property type="match status" value="1"/>
</dbReference>
<dbReference type="STRING" id="51028.A0A0N4V849"/>
<dbReference type="EMBL" id="UXUI01008373">
    <property type="protein sequence ID" value="VDD91338.1"/>
    <property type="molecule type" value="Genomic_DNA"/>
</dbReference>
<comment type="cofactor">
    <cofactor evidence="1">
        <name>Zn(2+)</name>
        <dbReference type="ChEBI" id="CHEBI:29105"/>
    </cofactor>
</comment>
<reference evidence="15" key="1">
    <citation type="submission" date="2017-02" db="UniProtKB">
        <authorList>
            <consortium name="WormBaseParasite"/>
        </authorList>
    </citation>
    <scope>IDENTIFICATION</scope>
</reference>
<evidence type="ECO:0000256" key="3">
    <source>
        <dbReference type="ARBA" id="ARBA00004514"/>
    </source>
</evidence>
<dbReference type="Pfam" id="PF00253">
    <property type="entry name" value="Ribosomal_S14"/>
    <property type="match status" value="1"/>
</dbReference>
<dbReference type="GO" id="GO:0003723">
    <property type="term" value="F:RNA binding"/>
    <property type="evidence" value="ECO:0007669"/>
    <property type="project" value="InterPro"/>
</dbReference>
<dbReference type="GO" id="GO:0006412">
    <property type="term" value="P:translation"/>
    <property type="evidence" value="ECO:0007669"/>
    <property type="project" value="InterPro"/>
</dbReference>
<protein>
    <recommendedName>
        <fullName evidence="10">Small ribosomal subunit protein uS14</fullName>
    </recommendedName>
    <alternativeName>
        <fullName evidence="11">40S ribosomal protein S29</fullName>
    </alternativeName>
</protein>
<dbReference type="PANTHER" id="PTHR14374:SF0">
    <property type="entry name" value="TRAFFICKING PROTEIN PARTICLE COMPLEX SUBUNIT 11"/>
    <property type="match status" value="1"/>
</dbReference>
<evidence type="ECO:0000313" key="14">
    <source>
        <dbReference type="Proteomes" id="UP000274131"/>
    </source>
</evidence>
<evidence type="ECO:0000256" key="6">
    <source>
        <dbReference type="ARBA" id="ARBA00022723"/>
    </source>
</evidence>
<keyword evidence="9" id="KW-0687">Ribonucleoprotein</keyword>
<keyword evidence="7" id="KW-0862">Zinc</keyword>
<evidence type="ECO:0000256" key="2">
    <source>
        <dbReference type="ARBA" id="ARBA00004427"/>
    </source>
</evidence>
<dbReference type="NCBIfam" id="NF004424">
    <property type="entry name" value="PRK05766.1"/>
    <property type="match status" value="1"/>
</dbReference>
<evidence type="ECO:0000256" key="4">
    <source>
        <dbReference type="ARBA" id="ARBA00009083"/>
    </source>
</evidence>
<evidence type="ECO:0000256" key="7">
    <source>
        <dbReference type="ARBA" id="ARBA00022833"/>
    </source>
</evidence>
<name>A0A0N4V849_ENTVE</name>
<dbReference type="Gene3D" id="4.10.830.10">
    <property type="entry name" value="30s Ribosomal Protein S14, Chain N"/>
    <property type="match status" value="1"/>
</dbReference>
<evidence type="ECO:0000256" key="5">
    <source>
        <dbReference type="ARBA" id="ARBA00011542"/>
    </source>
</evidence>
<feature type="domain" description="Trafficking protein particle complex subunit 11" evidence="12">
    <location>
        <begin position="344"/>
        <end position="605"/>
    </location>
</feature>
<dbReference type="GO" id="GO:0005829">
    <property type="term" value="C:cytosol"/>
    <property type="evidence" value="ECO:0007669"/>
    <property type="project" value="UniProtKB-SubCell"/>
</dbReference>
<keyword evidence="8" id="KW-0689">Ribosomal protein</keyword>
<dbReference type="InterPro" id="IPR023676">
    <property type="entry name" value="Ribosomal_uS14_arc"/>
</dbReference>
<dbReference type="HAMAP" id="MF_01364_A">
    <property type="entry name" value="Ribosomal_uS14_2_A"/>
    <property type="match status" value="1"/>
</dbReference>
<sequence>MGHQNIWFSHPRKYGPGSRSCRVCSNHHGLIRKYGLNMCRRCFREYAGDIGFKKVCDTSNNFIFEVGITVGKMPEMILGIRLFSNCMRVMESGDIPPELAPCRQQQLILFTGLDIANNPTHAAVFSCFVHNRASDQPPLRILMLTAENSMYAMKDPKPKLPKSPRGFIKMSWLSKYVTEIPAVIVLFADLDWNHPSWDEKVTECESKVSSLRTSIGNRGTRICLVLLQRQSSAVDSERGMKLCQKCQLPQKQLFVFPFVEQLHGYVVRLEAAFHELAQGFYQQLLKSIRARSTPNNFSNLIIRQQFKLAFVSELWQDTHTALRHYKLAYQHCTECEMVDTEIYELLNVAGLLNFKICQLSFLHSTALEAITQQRKHATVFFSSTPGTYPSPQLAEIEFALWKSKQCAIFAELFEYAVSMGLAGVSTQNPGLYLQAAADYRSYANKQIIALKTANESKHNLLQYPHPDPLDPQCPPVFYGQRPWRVMVDGGGLADEVTEENARIALEMRCSPNHKQNIDLLTSAMAHHRKYKCNRMHCYAMLLIADEYTALQLHDKALQLISHVLWERQLGGFYGAASVVLSKALVSAFFLADIKEFISATIQMMNVYKYPSFNAFVPYLAKNMDLIRHELPPAVPLPSVLLTDSQVKFRFSSPEMISQSTFIQAEAAFLTRDEVLCSGFCLVLTVTLLSHTSIPVTFDKLHVGVCDGVTVPAVEQSNLFDFISENVELVPGMEKVLSFHMPLLPEKFQTVSGLTLEMGSVHSSVFGTFEWDSQSLSNSYFIIPFKRSFLEGNIGRALVTVKPKEVQLRLQSFPEQNVLVDEIVTLPLQLISEEMNPVAYSR</sequence>
<dbReference type="OrthoDB" id="6278596at2759"/>
<proteinExistence type="inferred from homology"/>
<keyword evidence="14" id="KW-1185">Reference proteome</keyword>
<dbReference type="InterPro" id="IPR001209">
    <property type="entry name" value="Ribosomal_uS14"/>
</dbReference>
<dbReference type="GO" id="GO:0005791">
    <property type="term" value="C:rough endoplasmic reticulum"/>
    <property type="evidence" value="ECO:0007669"/>
    <property type="project" value="UniProtKB-SubCell"/>
</dbReference>
<dbReference type="InterPro" id="IPR021773">
    <property type="entry name" value="TPC11"/>
</dbReference>
<evidence type="ECO:0000256" key="10">
    <source>
        <dbReference type="ARBA" id="ARBA00035167"/>
    </source>
</evidence>